<proteinExistence type="inferred from homology"/>
<keyword evidence="6" id="KW-0862">Zinc</keyword>
<organism evidence="11 12">
    <name type="scientific">Periconia macrospinosa</name>
    <dbReference type="NCBI Taxonomy" id="97972"/>
    <lineage>
        <taxon>Eukaryota</taxon>
        <taxon>Fungi</taxon>
        <taxon>Dikarya</taxon>
        <taxon>Ascomycota</taxon>
        <taxon>Pezizomycotina</taxon>
        <taxon>Dothideomycetes</taxon>
        <taxon>Pleosporomycetidae</taxon>
        <taxon>Pleosporales</taxon>
        <taxon>Massarineae</taxon>
        <taxon>Periconiaceae</taxon>
        <taxon>Periconia</taxon>
    </lineage>
</organism>
<dbReference type="Gene3D" id="3.40.390.10">
    <property type="entry name" value="Collagenase (Catalytic Domain)"/>
    <property type="match status" value="1"/>
</dbReference>
<dbReference type="InterPro" id="IPR024079">
    <property type="entry name" value="MetalloPept_cat_dom_sf"/>
</dbReference>
<evidence type="ECO:0000256" key="9">
    <source>
        <dbReference type="SAM" id="SignalP"/>
    </source>
</evidence>
<dbReference type="STRING" id="97972.A0A2V1DUU3"/>
<dbReference type="CDD" id="cd04275">
    <property type="entry name" value="ZnMc_pappalysin_like"/>
    <property type="match status" value="1"/>
</dbReference>
<evidence type="ECO:0000259" key="10">
    <source>
        <dbReference type="Pfam" id="PF05572"/>
    </source>
</evidence>
<sequence>MVLPKPLLTSVGVFLSHLTLTTAQAFDCGTDTSHASEHFLSTISSLHSPQTNGSPAARAASILTTRDTTSQKDNNTAITIDTIFHIVATPSKKSTITNDMPSAQLDALNAAYNPYDITFNLVNVTWTTNEAWAVGASPADAEMKKSLRQGTYRTLNLYFQTDLTGGVLGRCTLPSPIANGRSDPSVYLSDGCNVNANTMPGGDLEDYNAGKTAVHEAGHWLGLLHTFEGNSCDGPGDYIDDTPPEREATDGCPVDPVKSTCQGKGDADPIHNFMDYSSDACYEGFTKLQHDRMHFMWNLYRDGN</sequence>
<dbReference type="SUPFAM" id="SSF55486">
    <property type="entry name" value="Metalloproteases ('zincins'), catalytic domain"/>
    <property type="match status" value="1"/>
</dbReference>
<dbReference type="GO" id="GO:0008237">
    <property type="term" value="F:metallopeptidase activity"/>
    <property type="evidence" value="ECO:0007669"/>
    <property type="project" value="UniProtKB-KW"/>
</dbReference>
<keyword evidence="5" id="KW-0378">Hydrolase</keyword>
<reference evidence="11 12" key="1">
    <citation type="journal article" date="2018" name="Sci. Rep.">
        <title>Comparative genomics provides insights into the lifestyle and reveals functional heterogeneity of dark septate endophytic fungi.</title>
        <authorList>
            <person name="Knapp D.G."/>
            <person name="Nemeth J.B."/>
            <person name="Barry K."/>
            <person name="Hainaut M."/>
            <person name="Henrissat B."/>
            <person name="Johnson J."/>
            <person name="Kuo A."/>
            <person name="Lim J.H.P."/>
            <person name="Lipzen A."/>
            <person name="Nolan M."/>
            <person name="Ohm R.A."/>
            <person name="Tamas L."/>
            <person name="Grigoriev I.V."/>
            <person name="Spatafora J.W."/>
            <person name="Nagy L.G."/>
            <person name="Kovacs G.M."/>
        </authorList>
    </citation>
    <scope>NUCLEOTIDE SEQUENCE [LARGE SCALE GENOMIC DNA]</scope>
    <source>
        <strain evidence="11 12">DSE2036</strain>
    </source>
</reference>
<dbReference type="InterPro" id="IPR008754">
    <property type="entry name" value="Peptidase_M43"/>
</dbReference>
<evidence type="ECO:0000256" key="3">
    <source>
        <dbReference type="ARBA" id="ARBA00022723"/>
    </source>
</evidence>
<dbReference type="OrthoDB" id="536211at2759"/>
<evidence type="ECO:0000256" key="4">
    <source>
        <dbReference type="ARBA" id="ARBA00022729"/>
    </source>
</evidence>
<evidence type="ECO:0000256" key="1">
    <source>
        <dbReference type="ARBA" id="ARBA00008721"/>
    </source>
</evidence>
<keyword evidence="7" id="KW-0482">Metalloprotease</keyword>
<dbReference type="GO" id="GO:0046872">
    <property type="term" value="F:metal ion binding"/>
    <property type="evidence" value="ECO:0007669"/>
    <property type="project" value="UniProtKB-KW"/>
</dbReference>
<dbReference type="PANTHER" id="PTHR47466:SF1">
    <property type="entry name" value="METALLOPROTEASE MEP1 (AFU_ORTHOLOGUE AFUA_1G07730)-RELATED"/>
    <property type="match status" value="1"/>
</dbReference>
<evidence type="ECO:0000313" key="12">
    <source>
        <dbReference type="Proteomes" id="UP000244855"/>
    </source>
</evidence>
<keyword evidence="2" id="KW-0645">Protease</keyword>
<dbReference type="PANTHER" id="PTHR47466">
    <property type="match status" value="1"/>
</dbReference>
<dbReference type="GO" id="GO:0006508">
    <property type="term" value="P:proteolysis"/>
    <property type="evidence" value="ECO:0007669"/>
    <property type="project" value="UniProtKB-KW"/>
</dbReference>
<feature type="domain" description="Peptidase M43 pregnancy-associated plasma-A" evidence="10">
    <location>
        <begin position="152"/>
        <end position="294"/>
    </location>
</feature>
<evidence type="ECO:0000256" key="7">
    <source>
        <dbReference type="ARBA" id="ARBA00023049"/>
    </source>
</evidence>
<evidence type="ECO:0000256" key="8">
    <source>
        <dbReference type="ARBA" id="ARBA00023157"/>
    </source>
</evidence>
<accession>A0A2V1DUU3</accession>
<keyword evidence="12" id="KW-1185">Reference proteome</keyword>
<feature type="signal peptide" evidence="9">
    <location>
        <begin position="1"/>
        <end position="23"/>
    </location>
</feature>
<evidence type="ECO:0000256" key="6">
    <source>
        <dbReference type="ARBA" id="ARBA00022833"/>
    </source>
</evidence>
<dbReference type="Pfam" id="PF05572">
    <property type="entry name" value="Peptidase_M43"/>
    <property type="match status" value="1"/>
</dbReference>
<keyword evidence="8" id="KW-1015">Disulfide bond</keyword>
<evidence type="ECO:0000256" key="5">
    <source>
        <dbReference type="ARBA" id="ARBA00022801"/>
    </source>
</evidence>
<dbReference type="EMBL" id="KZ805349">
    <property type="protein sequence ID" value="PVI01987.1"/>
    <property type="molecule type" value="Genomic_DNA"/>
</dbReference>
<name>A0A2V1DUU3_9PLEO</name>
<feature type="chain" id="PRO_5015962555" evidence="9">
    <location>
        <begin position="24"/>
        <end position="304"/>
    </location>
</feature>
<protein>
    <submittedName>
        <fullName evidence="11">Zincin</fullName>
    </submittedName>
</protein>
<dbReference type="Proteomes" id="UP000244855">
    <property type="component" value="Unassembled WGS sequence"/>
</dbReference>
<comment type="similarity">
    <text evidence="1">Belongs to the peptidase M43B family.</text>
</comment>
<evidence type="ECO:0000313" key="11">
    <source>
        <dbReference type="EMBL" id="PVI01987.1"/>
    </source>
</evidence>
<gene>
    <name evidence="11" type="ORF">DM02DRAFT_329908</name>
</gene>
<evidence type="ECO:0000256" key="2">
    <source>
        <dbReference type="ARBA" id="ARBA00022670"/>
    </source>
</evidence>
<keyword evidence="4 9" id="KW-0732">Signal</keyword>
<dbReference type="AlphaFoldDB" id="A0A2V1DUU3"/>
<keyword evidence="3" id="KW-0479">Metal-binding</keyword>